<evidence type="ECO:0000313" key="2">
    <source>
        <dbReference type="EMBL" id="ANE83336.1"/>
    </source>
</evidence>
<evidence type="ECO:0008006" key="4">
    <source>
        <dbReference type="Google" id="ProtNLM"/>
    </source>
</evidence>
<dbReference type="InterPro" id="IPR013762">
    <property type="entry name" value="Integrase-like_cat_sf"/>
</dbReference>
<accession>A0A172UW91</accession>
<sequence>MLLRSGLPIDDDAYLSTPITATIGTRPWHPGPVAYRRTWQLVRHLHTACLILVAYLSGARPAEVLNLQRGCITRDEATDLYLMSGGYFKNAVNQDGAKEPEGLQRRDPWVVVAPVAQAVAVLERLHNEQLLFTHRTDPTRTYVTRRAGGAARSSQVVTDDIHRFITYVNQLCAHHHVELIPSDSHGALTITRFRRTLAWFIRRRPRGLVAGSIQYGHVHTRMIQGYAGAYDSGFPDELAFEEFLSRLEQFADDEHALHTGEHVSGPAAQTYRNRIRAGNDRFAGHVVTTTRQARDLLANPSLQIHHGEAMTCVFDATKAACQLQGHRDDPMVTPDIDDCQPNCRNLARTDRDIIAVRRYRTRLADTVKDTAAPPIRHQRELQELERIDALIKDHDEHC</sequence>
<dbReference type="GO" id="GO:0015074">
    <property type="term" value="P:DNA integration"/>
    <property type="evidence" value="ECO:0007669"/>
    <property type="project" value="InterPro"/>
</dbReference>
<dbReference type="GO" id="GO:0003677">
    <property type="term" value="F:DNA binding"/>
    <property type="evidence" value="ECO:0007669"/>
    <property type="project" value="InterPro"/>
</dbReference>
<protein>
    <recommendedName>
        <fullName evidence="4">Integrase</fullName>
    </recommendedName>
</protein>
<keyword evidence="1" id="KW-0233">DNA recombination</keyword>
<dbReference type="GO" id="GO:0006310">
    <property type="term" value="P:DNA recombination"/>
    <property type="evidence" value="ECO:0007669"/>
    <property type="project" value="UniProtKB-KW"/>
</dbReference>
<proteinExistence type="predicted"/>
<gene>
    <name evidence="2" type="ORF">A7U43_27775</name>
</gene>
<dbReference type="Gene3D" id="1.10.443.10">
    <property type="entry name" value="Intergrase catalytic core"/>
    <property type="match status" value="1"/>
</dbReference>
<keyword evidence="3" id="KW-1185">Reference proteome</keyword>
<dbReference type="InterPro" id="IPR011010">
    <property type="entry name" value="DNA_brk_join_enz"/>
</dbReference>
<name>A0A172UW91_9MYCO</name>
<dbReference type="SUPFAM" id="SSF56349">
    <property type="entry name" value="DNA breaking-rejoining enzymes"/>
    <property type="match status" value="1"/>
</dbReference>
<organism evidence="2 3">
    <name type="scientific">Mycobacterium adipatum</name>
    <dbReference type="NCBI Taxonomy" id="1682113"/>
    <lineage>
        <taxon>Bacteria</taxon>
        <taxon>Bacillati</taxon>
        <taxon>Actinomycetota</taxon>
        <taxon>Actinomycetes</taxon>
        <taxon>Mycobacteriales</taxon>
        <taxon>Mycobacteriaceae</taxon>
        <taxon>Mycobacterium</taxon>
    </lineage>
</organism>
<evidence type="ECO:0000313" key="3">
    <source>
        <dbReference type="Proteomes" id="UP000077143"/>
    </source>
</evidence>
<keyword evidence="2" id="KW-0614">Plasmid</keyword>
<dbReference type="AlphaFoldDB" id="A0A172UW91"/>
<evidence type="ECO:0000256" key="1">
    <source>
        <dbReference type="ARBA" id="ARBA00023172"/>
    </source>
</evidence>
<geneLocation type="plasmid" evidence="3">
    <name>pmyc1</name>
</geneLocation>
<dbReference type="Proteomes" id="UP000077143">
    <property type="component" value="Plasmid pMYC1"/>
</dbReference>
<dbReference type="KEGG" id="madi:A7U43_27775"/>
<reference evidence="2 3" key="1">
    <citation type="submission" date="2016-05" db="EMBL/GenBank/DDBJ databases">
        <title>Complete genome sequence of a phthalic acid esters degrading Mycobacterium sp. YC-RL4.</title>
        <authorList>
            <person name="Ren L."/>
            <person name="Fan S."/>
            <person name="Ruth N."/>
            <person name="Jia Y."/>
            <person name="Wang J."/>
            <person name="Qiao C."/>
        </authorList>
    </citation>
    <scope>NUCLEOTIDE SEQUENCE [LARGE SCALE GENOMIC DNA]</scope>
    <source>
        <strain evidence="2 3">YC-RL4</strain>
        <plasmid evidence="3">pmyc1</plasmid>
    </source>
</reference>
<dbReference type="EMBL" id="CP015597">
    <property type="protein sequence ID" value="ANE83336.1"/>
    <property type="molecule type" value="Genomic_DNA"/>
</dbReference>